<organism evidence="3 4">
    <name type="scientific">Desulfobacula phenolica</name>
    <dbReference type="NCBI Taxonomy" id="90732"/>
    <lineage>
        <taxon>Bacteria</taxon>
        <taxon>Pseudomonadati</taxon>
        <taxon>Thermodesulfobacteriota</taxon>
        <taxon>Desulfobacteria</taxon>
        <taxon>Desulfobacterales</taxon>
        <taxon>Desulfobacteraceae</taxon>
        <taxon>Desulfobacula</taxon>
    </lineage>
</organism>
<dbReference type="Pfam" id="PF00012">
    <property type="entry name" value="HSP70"/>
    <property type="match status" value="2"/>
</dbReference>
<evidence type="ECO:0000313" key="3">
    <source>
        <dbReference type="EMBL" id="SDU54955.1"/>
    </source>
</evidence>
<evidence type="ECO:0000313" key="4">
    <source>
        <dbReference type="Proteomes" id="UP000199608"/>
    </source>
</evidence>
<dbReference type="SUPFAM" id="SSF53067">
    <property type="entry name" value="Actin-like ATPase domain"/>
    <property type="match status" value="2"/>
</dbReference>
<protein>
    <submittedName>
        <fullName evidence="3">Hypothetical chaperone protein</fullName>
    </submittedName>
</protein>
<dbReference type="InterPro" id="IPR043129">
    <property type="entry name" value="ATPase_NBD"/>
</dbReference>
<dbReference type="Gene3D" id="3.90.640.10">
    <property type="entry name" value="Actin, Chain A, domain 4"/>
    <property type="match status" value="2"/>
</dbReference>
<dbReference type="Gene3D" id="3.30.420.40">
    <property type="match status" value="3"/>
</dbReference>
<dbReference type="GO" id="GO:0005524">
    <property type="term" value="F:ATP binding"/>
    <property type="evidence" value="ECO:0007669"/>
    <property type="project" value="UniProtKB-KW"/>
</dbReference>
<dbReference type="EMBL" id="FNLL01000012">
    <property type="protein sequence ID" value="SDU54955.1"/>
    <property type="molecule type" value="Genomic_DNA"/>
</dbReference>
<dbReference type="InterPro" id="IPR042054">
    <property type="entry name" value="YegD-like"/>
</dbReference>
<dbReference type="RefSeq" id="WP_092236981.1">
    <property type="nucleotide sequence ID" value="NZ_FNLL01000012.1"/>
</dbReference>
<dbReference type="CDD" id="cd10231">
    <property type="entry name" value="ASKHA_NBD_HSP70_YegD-like"/>
    <property type="match status" value="1"/>
</dbReference>
<gene>
    <name evidence="3" type="ORF">SAMN04487931_11218</name>
</gene>
<evidence type="ECO:0000256" key="1">
    <source>
        <dbReference type="ARBA" id="ARBA00022741"/>
    </source>
</evidence>
<evidence type="ECO:0000256" key="2">
    <source>
        <dbReference type="ARBA" id="ARBA00022840"/>
    </source>
</evidence>
<reference evidence="4" key="1">
    <citation type="submission" date="2016-10" db="EMBL/GenBank/DDBJ databases">
        <authorList>
            <person name="Varghese N."/>
            <person name="Submissions S."/>
        </authorList>
    </citation>
    <scope>NUCLEOTIDE SEQUENCE [LARGE SCALE GENOMIC DNA]</scope>
    <source>
        <strain evidence="4">DSM 3384</strain>
    </source>
</reference>
<dbReference type="Proteomes" id="UP000199608">
    <property type="component" value="Unassembled WGS sequence"/>
</dbReference>
<accession>A0A1H2JFV0</accession>
<keyword evidence="1" id="KW-0547">Nucleotide-binding</keyword>
<proteinExistence type="predicted"/>
<dbReference type="GO" id="GO:0140662">
    <property type="term" value="F:ATP-dependent protein folding chaperone"/>
    <property type="evidence" value="ECO:0007669"/>
    <property type="project" value="InterPro"/>
</dbReference>
<dbReference type="PANTHER" id="PTHR19375">
    <property type="entry name" value="HEAT SHOCK PROTEIN 70KDA"/>
    <property type="match status" value="1"/>
</dbReference>
<dbReference type="AlphaFoldDB" id="A0A1H2JFV0"/>
<dbReference type="InterPro" id="IPR013126">
    <property type="entry name" value="Hsp_70_fam"/>
</dbReference>
<keyword evidence="4" id="KW-1185">Reference proteome</keyword>
<sequence length="428" mass="47756">MSAVFGIDFGTSNSALSVHMDGQVRLLDVDRENPISNSLKSILYFLKEDGLTESYVGYEGVKKYIENEADGRYMQSIKTFLPDTGFEKTSIYGKRYTLEELICIFFKVMKQRGQELINQEVSELVLGRPVIFSEDKVRDKVAQERLVTAAELAGFKNICFQLEPIAAALAYENSLEAGKEQIVLVGDFGAGSSDFTIHKAGKKAGTKIQREQDILSVGGVYIGGDVFDSQIMREKVADYYGKNVQVKSIWSDNFFGLSPIVIRKLMQWHLIPQLRLPKTLDNIKELKVSAKFADKKLLGNLENLIHANYGYLLFQSIEKAKCELSDKEGSRVYFNDYDICIDELLSRDEFESMIIEKVSAVNACIDSTLKEANLSSSDIDVVFLTGGSSYIPMIRGLFEKRVGKDKIRSADAFTSVAYGLGLHGGLMG</sequence>
<keyword evidence="2" id="KW-0067">ATP-binding</keyword>
<name>A0A1H2JFV0_9BACT</name>
<dbReference type="PRINTS" id="PR00301">
    <property type="entry name" value="HEATSHOCK70"/>
</dbReference>